<accession>E3MKN7</accession>
<evidence type="ECO:0000259" key="4">
    <source>
        <dbReference type="Pfam" id="PF05470"/>
    </source>
</evidence>
<keyword evidence="2" id="KW-0396">Initiation factor</keyword>
<dbReference type="HOGENOM" id="CLU_1462642_0_0_1"/>
<dbReference type="InterPro" id="IPR008905">
    <property type="entry name" value="EIF3C_N_dom"/>
</dbReference>
<dbReference type="GO" id="GO:0003743">
    <property type="term" value="F:translation initiation factor activity"/>
    <property type="evidence" value="ECO:0007669"/>
    <property type="project" value="UniProtKB-KW"/>
</dbReference>
<dbReference type="GO" id="GO:0005852">
    <property type="term" value="C:eukaryotic translation initiation factor 3 complex"/>
    <property type="evidence" value="ECO:0007669"/>
    <property type="project" value="InterPro"/>
</dbReference>
<keyword evidence="6" id="KW-1185">Reference proteome</keyword>
<dbReference type="EMBL" id="DS268452">
    <property type="protein sequence ID" value="EFP04047.1"/>
    <property type="molecule type" value="Genomic_DNA"/>
</dbReference>
<evidence type="ECO:0000256" key="3">
    <source>
        <dbReference type="ARBA" id="ARBA00022917"/>
    </source>
</evidence>
<organism evidence="6">
    <name type="scientific">Caenorhabditis remanei</name>
    <name type="common">Caenorhabditis vulgaris</name>
    <dbReference type="NCBI Taxonomy" id="31234"/>
    <lineage>
        <taxon>Eukaryota</taxon>
        <taxon>Metazoa</taxon>
        <taxon>Ecdysozoa</taxon>
        <taxon>Nematoda</taxon>
        <taxon>Chromadorea</taxon>
        <taxon>Rhabditida</taxon>
        <taxon>Rhabditina</taxon>
        <taxon>Rhabditomorpha</taxon>
        <taxon>Rhabditoidea</taxon>
        <taxon>Rhabditidae</taxon>
        <taxon>Peloderinae</taxon>
        <taxon>Caenorhabditis</taxon>
    </lineage>
</organism>
<dbReference type="PANTHER" id="PTHR13937:SF0">
    <property type="entry name" value="EUKARYOTIC TRANSLATION INITIATION FACTOR 3 SUBUNIT C-RELATED"/>
    <property type="match status" value="1"/>
</dbReference>
<gene>
    <name evidence="5" type="ORF">CRE_27714</name>
</gene>
<dbReference type="OrthoDB" id="29647at2759"/>
<dbReference type="Proteomes" id="UP000008281">
    <property type="component" value="Unassembled WGS sequence"/>
</dbReference>
<dbReference type="InterPro" id="IPR027516">
    <property type="entry name" value="EIF3C"/>
</dbReference>
<dbReference type="GO" id="GO:0003723">
    <property type="term" value="F:RNA binding"/>
    <property type="evidence" value="ECO:0007669"/>
    <property type="project" value="InterPro"/>
</dbReference>
<evidence type="ECO:0000313" key="6">
    <source>
        <dbReference type="Proteomes" id="UP000008281"/>
    </source>
</evidence>
<dbReference type="eggNOG" id="KOG1076">
    <property type="taxonomic scope" value="Eukaryota"/>
</dbReference>
<name>E3MKN7_CAERE</name>
<proteinExistence type="predicted"/>
<feature type="domain" description="Eukaryotic translation initiation factor 3 subunit C N-terminal" evidence="4">
    <location>
        <begin position="9"/>
        <end position="184"/>
    </location>
</feature>
<keyword evidence="1" id="KW-0963">Cytoplasm</keyword>
<evidence type="ECO:0000256" key="1">
    <source>
        <dbReference type="ARBA" id="ARBA00022490"/>
    </source>
</evidence>
<dbReference type="Pfam" id="PF05470">
    <property type="entry name" value="eIF-3c_N"/>
    <property type="match status" value="1"/>
</dbReference>
<dbReference type="PANTHER" id="PTHR13937">
    <property type="entry name" value="EUKARYOTIC TRANSLATION INITATION FACTOR 3, SUBUNIT 8 EIF3S8 -RELATED"/>
    <property type="match status" value="1"/>
</dbReference>
<keyword evidence="3" id="KW-0648">Protein biosynthesis</keyword>
<evidence type="ECO:0000313" key="5">
    <source>
        <dbReference type="EMBL" id="EFP04047.1"/>
    </source>
</evidence>
<dbReference type="STRING" id="31234.E3MKN7"/>
<dbReference type="GO" id="GO:0031369">
    <property type="term" value="F:translation initiation factor binding"/>
    <property type="evidence" value="ECO:0007669"/>
    <property type="project" value="InterPro"/>
</dbReference>
<dbReference type="AlphaFoldDB" id="E3MKN7"/>
<dbReference type="InParanoid" id="E3MKN7"/>
<evidence type="ECO:0000256" key="2">
    <source>
        <dbReference type="ARBA" id="ARBA00022540"/>
    </source>
</evidence>
<sequence>MNRYIKEHSVADLVTDYRANPDEGCYRTQEDEDDDDFEKVLEAKVDKSPGKQVEKTADSDDDLSGWSTEITNIEQLPCYFLKKNSMRRARMSGNMLFTSIRKKKSLMMLWKKLNEVVSARRKRTTDCNQHVANLQKPLEVSDENNLGFGIYVEISFCIISDLFVLNANISDFMEYETFMNTLTTA</sequence>
<reference evidence="5" key="1">
    <citation type="submission" date="2007-07" db="EMBL/GenBank/DDBJ databases">
        <title>PCAP assembly of the Caenorhabditis remanei genome.</title>
        <authorList>
            <consortium name="The Caenorhabditis remanei Sequencing Consortium"/>
            <person name="Wilson R.K."/>
        </authorList>
    </citation>
    <scope>NUCLEOTIDE SEQUENCE [LARGE SCALE GENOMIC DNA]</scope>
    <source>
        <strain evidence="5">PB4641</strain>
    </source>
</reference>
<protein>
    <recommendedName>
        <fullName evidence="4">Eukaryotic translation initiation factor 3 subunit C N-terminal domain-containing protein</fullName>
    </recommendedName>
</protein>